<evidence type="ECO:0000259" key="4">
    <source>
        <dbReference type="PROSITE" id="PS51755"/>
    </source>
</evidence>
<keyword evidence="3" id="KW-0472">Membrane</keyword>
<feature type="transmembrane region" description="Helical" evidence="3">
    <location>
        <begin position="167"/>
        <end position="191"/>
    </location>
</feature>
<dbReference type="InterPro" id="IPR001867">
    <property type="entry name" value="OmpR/PhoB-type_DNA-bd"/>
</dbReference>
<dbReference type="Pfam" id="PF00486">
    <property type="entry name" value="Trans_reg_C"/>
    <property type="match status" value="1"/>
</dbReference>
<dbReference type="CDD" id="cd00383">
    <property type="entry name" value="trans_reg_C"/>
    <property type="match status" value="1"/>
</dbReference>
<dbReference type="GO" id="GO:0003677">
    <property type="term" value="F:DNA binding"/>
    <property type="evidence" value="ECO:0007669"/>
    <property type="project" value="UniProtKB-UniRule"/>
</dbReference>
<keyword evidence="1 2" id="KW-0238">DNA-binding</keyword>
<dbReference type="PROSITE" id="PS51755">
    <property type="entry name" value="OMPR_PHOB"/>
    <property type="match status" value="1"/>
</dbReference>
<evidence type="ECO:0000256" key="2">
    <source>
        <dbReference type="PROSITE-ProRule" id="PRU01091"/>
    </source>
</evidence>
<feature type="transmembrane region" description="Helical" evidence="3">
    <location>
        <begin position="131"/>
        <end position="155"/>
    </location>
</feature>
<reference evidence="5 6" key="1">
    <citation type="submission" date="2019-12" db="EMBL/GenBank/DDBJ databases">
        <title>Genomic-based taxomic classification of the family Erythrobacteraceae.</title>
        <authorList>
            <person name="Xu L."/>
        </authorList>
    </citation>
    <scope>NUCLEOTIDE SEQUENCE [LARGE SCALE GENOMIC DNA]</scope>
    <source>
        <strain evidence="5 6">MCCC 1A09962</strain>
    </source>
</reference>
<dbReference type="Gene3D" id="1.10.10.10">
    <property type="entry name" value="Winged helix-like DNA-binding domain superfamily/Winged helix DNA-binding domain"/>
    <property type="match status" value="1"/>
</dbReference>
<keyword evidence="6" id="KW-1185">Reference proteome</keyword>
<feature type="transmembrane region" description="Helical" evidence="3">
    <location>
        <begin position="203"/>
        <end position="222"/>
    </location>
</feature>
<dbReference type="SUPFAM" id="SSF46894">
    <property type="entry name" value="C-terminal effector domain of the bipartite response regulators"/>
    <property type="match status" value="1"/>
</dbReference>
<name>A0A844ZFF2_9SPHN</name>
<feature type="DNA-binding region" description="OmpR/PhoB-type" evidence="2">
    <location>
        <begin position="3"/>
        <end position="101"/>
    </location>
</feature>
<feature type="transmembrane region" description="Helical" evidence="3">
    <location>
        <begin position="329"/>
        <end position="349"/>
    </location>
</feature>
<dbReference type="InterPro" id="IPR036388">
    <property type="entry name" value="WH-like_DNA-bd_sf"/>
</dbReference>
<organism evidence="5 6">
    <name type="scientific">Parapontixanthobacter aurantiacus</name>
    <dbReference type="NCBI Taxonomy" id="1463599"/>
    <lineage>
        <taxon>Bacteria</taxon>
        <taxon>Pseudomonadati</taxon>
        <taxon>Pseudomonadota</taxon>
        <taxon>Alphaproteobacteria</taxon>
        <taxon>Sphingomonadales</taxon>
        <taxon>Erythrobacteraceae</taxon>
        <taxon>Parapontixanthobacter</taxon>
    </lineage>
</organism>
<dbReference type="GO" id="GO:0006355">
    <property type="term" value="P:regulation of DNA-templated transcription"/>
    <property type="evidence" value="ECO:0007669"/>
    <property type="project" value="InterPro"/>
</dbReference>
<proteinExistence type="predicted"/>
<dbReference type="OrthoDB" id="54411at2"/>
<dbReference type="Proteomes" id="UP000433104">
    <property type="component" value="Unassembled WGS sequence"/>
</dbReference>
<sequence length="367" mass="37387">MGECRFLFASYSLDPANRQLEREGEPIELGGRYFDALVLLVGNAGDLVTKDHFMDEVWRGVPVTDEALTQAIRTIRKCLNDDASAPRFVETVPRYGYRFIAPVERASGEAGRSVTDPKVDHRNSNALKDHLLLAGAGTLGGGLAGFVGGAIYGAIVASAAATNGGGAASAFLVVMCLTILVSLLGAAGVCLGMAVGQLAGRGWALVLGAAAGGLVIGALGRLLGLDAFTLILGQSPGNMTGAFEGAVLGGGVGGGVWLALSLRGHALAYRMVAAGLVAATSGLLVAVTGGRLMAGSLDLLARQFPQSRIDLSALGTAFGGDGFGMQGSLASAGMEGFLFGTFIAGAIIVSRRNLQIEDVPRPVTQAP</sequence>
<evidence type="ECO:0000256" key="3">
    <source>
        <dbReference type="SAM" id="Phobius"/>
    </source>
</evidence>
<keyword evidence="3" id="KW-0812">Transmembrane</keyword>
<feature type="transmembrane region" description="Helical" evidence="3">
    <location>
        <begin position="242"/>
        <end position="260"/>
    </location>
</feature>
<feature type="transmembrane region" description="Helical" evidence="3">
    <location>
        <begin position="272"/>
        <end position="294"/>
    </location>
</feature>
<feature type="domain" description="OmpR/PhoB-type" evidence="4">
    <location>
        <begin position="3"/>
        <end position="101"/>
    </location>
</feature>
<dbReference type="EMBL" id="WTYW01000001">
    <property type="protein sequence ID" value="MXO85972.1"/>
    <property type="molecule type" value="Genomic_DNA"/>
</dbReference>
<evidence type="ECO:0000256" key="1">
    <source>
        <dbReference type="ARBA" id="ARBA00023125"/>
    </source>
</evidence>
<dbReference type="GO" id="GO:0000160">
    <property type="term" value="P:phosphorelay signal transduction system"/>
    <property type="evidence" value="ECO:0007669"/>
    <property type="project" value="InterPro"/>
</dbReference>
<evidence type="ECO:0000313" key="6">
    <source>
        <dbReference type="Proteomes" id="UP000433104"/>
    </source>
</evidence>
<keyword evidence="3" id="KW-1133">Transmembrane helix</keyword>
<comment type="caution">
    <text evidence="5">The sequence shown here is derived from an EMBL/GenBank/DDBJ whole genome shotgun (WGS) entry which is preliminary data.</text>
</comment>
<dbReference type="RefSeq" id="WP_160682309.1">
    <property type="nucleotide sequence ID" value="NZ_WTYW01000001.1"/>
</dbReference>
<dbReference type="AlphaFoldDB" id="A0A844ZFF2"/>
<evidence type="ECO:0000313" key="5">
    <source>
        <dbReference type="EMBL" id="MXO85972.1"/>
    </source>
</evidence>
<gene>
    <name evidence="5" type="ORF">GRI38_07985</name>
</gene>
<dbReference type="SMART" id="SM00862">
    <property type="entry name" value="Trans_reg_C"/>
    <property type="match status" value="1"/>
</dbReference>
<accession>A0A844ZFF2</accession>
<protein>
    <submittedName>
        <fullName evidence="5">Transcriptional regulator</fullName>
    </submittedName>
</protein>
<dbReference type="InterPro" id="IPR016032">
    <property type="entry name" value="Sig_transdc_resp-reg_C-effctor"/>
</dbReference>